<evidence type="ECO:0000256" key="1">
    <source>
        <dbReference type="SAM" id="MobiDB-lite"/>
    </source>
</evidence>
<feature type="compositionally biased region" description="Polar residues" evidence="1">
    <location>
        <begin position="14"/>
        <end position="27"/>
    </location>
</feature>
<feature type="compositionally biased region" description="Polar residues" evidence="1">
    <location>
        <begin position="55"/>
        <end position="66"/>
    </location>
</feature>
<dbReference type="RefSeq" id="XP_014668094.1">
    <property type="nucleotide sequence ID" value="XM_014812608.1"/>
</dbReference>
<evidence type="ECO:0000313" key="3">
    <source>
        <dbReference type="RefSeq" id="XP_014668094.1"/>
    </source>
</evidence>
<name>A0ABM1E7C3_PRICU</name>
<feature type="region of interest" description="Disordered" evidence="1">
    <location>
        <begin position="197"/>
        <end position="246"/>
    </location>
</feature>
<accession>A0ABM1E7C3</accession>
<keyword evidence="2" id="KW-1185">Reference proteome</keyword>
<sequence>MLQRGLRILPRRTSVATTTQHKLQGSDASRRVSSVEAAPDSVEATPASTETTPTLINTSRSLTGVTADSLPASTPRRRRHPATKPRLDSEVPATTTAPPSGKASSRSAARKKRATARANNRRTSEPDAVSAMMADAVAPASEGKPEVVTAATKGSEVEGVTAATKGSEVEGVTAATKGRKRWRYKHGNLVHKTSIKTVHAKTSGEATKPPKRGGRQPKQTVAPPAGEDRLSPTVRVEDVPASPPSAVTLADGTTIKTESDSSVGIPYAIPAVHALWPIVCPVARCLHVHLFFIVSGAPSATARTL</sequence>
<dbReference type="GeneID" id="106809514"/>
<gene>
    <name evidence="3" type="primary">LOC106809514</name>
</gene>
<proteinExistence type="predicted"/>
<dbReference type="Proteomes" id="UP000695022">
    <property type="component" value="Unplaced"/>
</dbReference>
<feature type="compositionally biased region" description="Basic and acidic residues" evidence="1">
    <location>
        <begin position="226"/>
        <end position="238"/>
    </location>
</feature>
<evidence type="ECO:0000313" key="2">
    <source>
        <dbReference type="Proteomes" id="UP000695022"/>
    </source>
</evidence>
<reference evidence="3" key="1">
    <citation type="submission" date="2025-08" db="UniProtKB">
        <authorList>
            <consortium name="RefSeq"/>
        </authorList>
    </citation>
    <scope>IDENTIFICATION</scope>
</reference>
<feature type="region of interest" description="Disordered" evidence="1">
    <location>
        <begin position="1"/>
        <end position="130"/>
    </location>
</feature>
<organism evidence="2 3">
    <name type="scientific">Priapulus caudatus</name>
    <name type="common">Priapulid worm</name>
    <dbReference type="NCBI Taxonomy" id="37621"/>
    <lineage>
        <taxon>Eukaryota</taxon>
        <taxon>Metazoa</taxon>
        <taxon>Ecdysozoa</taxon>
        <taxon>Scalidophora</taxon>
        <taxon>Priapulida</taxon>
        <taxon>Priapulimorpha</taxon>
        <taxon>Priapulimorphida</taxon>
        <taxon>Priapulidae</taxon>
        <taxon>Priapulus</taxon>
    </lineage>
</organism>
<feature type="compositionally biased region" description="Low complexity" evidence="1">
    <location>
        <begin position="41"/>
        <end position="54"/>
    </location>
</feature>
<protein>
    <submittedName>
        <fullName evidence="3">Uncharacterized protein LOC106809514</fullName>
    </submittedName>
</protein>